<dbReference type="EMBL" id="JBHMBS010000022">
    <property type="protein sequence ID" value="MFB9680407.1"/>
    <property type="molecule type" value="Genomic_DNA"/>
</dbReference>
<accession>A0ABV5TMP8</accession>
<dbReference type="Proteomes" id="UP001589610">
    <property type="component" value="Unassembled WGS sequence"/>
</dbReference>
<reference evidence="1 2" key="1">
    <citation type="submission" date="2024-09" db="EMBL/GenBank/DDBJ databases">
        <authorList>
            <person name="Sun Q."/>
            <person name="Mori K."/>
        </authorList>
    </citation>
    <scope>NUCLEOTIDE SEQUENCE [LARGE SCALE GENOMIC DNA]</scope>
    <source>
        <strain evidence="1 2">JCM 3028</strain>
    </source>
</reference>
<gene>
    <name evidence="1" type="ORF">ACFFRH_33440</name>
</gene>
<evidence type="ECO:0000313" key="2">
    <source>
        <dbReference type="Proteomes" id="UP001589610"/>
    </source>
</evidence>
<protein>
    <submittedName>
        <fullName evidence="1">Uncharacterized protein</fullName>
    </submittedName>
</protein>
<organism evidence="1 2">
    <name type="scientific">Streptosporangium vulgare</name>
    <dbReference type="NCBI Taxonomy" id="46190"/>
    <lineage>
        <taxon>Bacteria</taxon>
        <taxon>Bacillati</taxon>
        <taxon>Actinomycetota</taxon>
        <taxon>Actinomycetes</taxon>
        <taxon>Streptosporangiales</taxon>
        <taxon>Streptosporangiaceae</taxon>
        <taxon>Streptosporangium</taxon>
    </lineage>
</organism>
<name>A0ABV5TMP8_9ACTN</name>
<sequence>MAGGLMWLGPAEQAEDLDVLITLVSAGGMVGLGEKCRRAVDYEAVPGCLGALRRPRPGIALQNPGILGLTWENGAGSIPRTFRDGGHTAG</sequence>
<keyword evidence="2" id="KW-1185">Reference proteome</keyword>
<evidence type="ECO:0000313" key="1">
    <source>
        <dbReference type="EMBL" id="MFB9680407.1"/>
    </source>
</evidence>
<comment type="caution">
    <text evidence="1">The sequence shown here is derived from an EMBL/GenBank/DDBJ whole genome shotgun (WGS) entry which is preliminary data.</text>
</comment>
<proteinExistence type="predicted"/>
<dbReference type="RefSeq" id="WP_344745083.1">
    <property type="nucleotide sequence ID" value="NZ_BAAAWW010000059.1"/>
</dbReference>